<keyword evidence="1" id="KW-1133">Transmembrane helix</keyword>
<keyword evidence="1" id="KW-0472">Membrane</keyword>
<keyword evidence="1" id="KW-0812">Transmembrane</keyword>
<protein>
    <submittedName>
        <fullName evidence="2">Uncharacterized protein DUF3649</fullName>
    </submittedName>
</protein>
<feature type="transmembrane region" description="Helical" evidence="1">
    <location>
        <begin position="75"/>
        <end position="93"/>
    </location>
</feature>
<accession>A0A368XTS0</accession>
<gene>
    <name evidence="2" type="ORF">DES41_105381</name>
</gene>
<comment type="caution">
    <text evidence="2">The sequence shown here is derived from an EMBL/GenBank/DDBJ whole genome shotgun (WGS) entry which is preliminary data.</text>
</comment>
<feature type="transmembrane region" description="Helical" evidence="1">
    <location>
        <begin position="47"/>
        <end position="68"/>
    </location>
</feature>
<dbReference type="Pfam" id="PF12365">
    <property type="entry name" value="DUF3649"/>
    <property type="match status" value="1"/>
</dbReference>
<dbReference type="EMBL" id="QPJK01000005">
    <property type="protein sequence ID" value="RCW70438.1"/>
    <property type="molecule type" value="Genomic_DNA"/>
</dbReference>
<dbReference type="InterPro" id="IPR022109">
    <property type="entry name" value="DUF3649"/>
</dbReference>
<dbReference type="Proteomes" id="UP000252884">
    <property type="component" value="Unassembled WGS sequence"/>
</dbReference>
<reference evidence="2 3" key="1">
    <citation type="submission" date="2018-07" db="EMBL/GenBank/DDBJ databases">
        <title>Genomic Encyclopedia of Type Strains, Phase IV (KMG-IV): sequencing the most valuable type-strain genomes for metagenomic binning, comparative biology and taxonomic classification.</title>
        <authorList>
            <person name="Goeker M."/>
        </authorList>
    </citation>
    <scope>NUCLEOTIDE SEQUENCE [LARGE SCALE GENOMIC DNA]</scope>
    <source>
        <strain evidence="2 3">DSM 21634</strain>
    </source>
</reference>
<sequence>MSKEKIGARYRLAVASRALAAIGGGYALSALAATAMALYLPLHRAEAVITGTLASFVVYTCAVMWAFAARNAWRAWGGLVLPCAVLACSLWLAQTAGAAA</sequence>
<organism evidence="2 3">
    <name type="scientific">Pseudorhodoferax soli</name>
    <dbReference type="NCBI Taxonomy" id="545864"/>
    <lineage>
        <taxon>Bacteria</taxon>
        <taxon>Pseudomonadati</taxon>
        <taxon>Pseudomonadota</taxon>
        <taxon>Betaproteobacteria</taxon>
        <taxon>Burkholderiales</taxon>
        <taxon>Comamonadaceae</taxon>
    </lineage>
</organism>
<evidence type="ECO:0000256" key="1">
    <source>
        <dbReference type="SAM" id="Phobius"/>
    </source>
</evidence>
<keyword evidence="3" id="KW-1185">Reference proteome</keyword>
<name>A0A368XTS0_9BURK</name>
<dbReference type="RefSeq" id="WP_114469371.1">
    <property type="nucleotide sequence ID" value="NZ_QPJK01000005.1"/>
</dbReference>
<dbReference type="AlphaFoldDB" id="A0A368XTS0"/>
<proteinExistence type="predicted"/>
<evidence type="ECO:0000313" key="2">
    <source>
        <dbReference type="EMBL" id="RCW70438.1"/>
    </source>
</evidence>
<evidence type="ECO:0000313" key="3">
    <source>
        <dbReference type="Proteomes" id="UP000252884"/>
    </source>
</evidence>
<feature type="transmembrane region" description="Helical" evidence="1">
    <location>
        <begin position="12"/>
        <end position="41"/>
    </location>
</feature>